<keyword evidence="2" id="KW-1185">Reference proteome</keyword>
<dbReference type="AlphaFoldDB" id="T1HJ51"/>
<dbReference type="InParanoid" id="T1HJ51"/>
<dbReference type="EMBL" id="ACPB03011132">
    <property type="status" value="NOT_ANNOTATED_CDS"/>
    <property type="molecule type" value="Genomic_DNA"/>
</dbReference>
<dbReference type="EMBL" id="ACPB03011134">
    <property type="status" value="NOT_ANNOTATED_CDS"/>
    <property type="molecule type" value="Genomic_DNA"/>
</dbReference>
<dbReference type="EMBL" id="ACPB03011133">
    <property type="status" value="NOT_ANNOTATED_CDS"/>
    <property type="molecule type" value="Genomic_DNA"/>
</dbReference>
<reference evidence="1" key="1">
    <citation type="submission" date="2015-05" db="UniProtKB">
        <authorList>
            <consortium name="EnsemblMetazoa"/>
        </authorList>
    </citation>
    <scope>IDENTIFICATION</scope>
</reference>
<evidence type="ECO:0000313" key="2">
    <source>
        <dbReference type="Proteomes" id="UP000015103"/>
    </source>
</evidence>
<dbReference type="Proteomes" id="UP000015103">
    <property type="component" value="Unassembled WGS sequence"/>
</dbReference>
<accession>T1HJ51</accession>
<protein>
    <submittedName>
        <fullName evidence="1">Uncharacterized protein</fullName>
    </submittedName>
</protein>
<proteinExistence type="predicted"/>
<dbReference type="VEuPathDB" id="VectorBase:RPRC004074"/>
<dbReference type="HOGENOM" id="CLU_2416004_0_0_1"/>
<sequence>MLTDTGDVLHEKQDKSSAGYHAPVCKEKYHCIHDLADNLDGPWAMDTSSGDDEAPKDPGAHQAHLQGYTELDFQGRQDLEEENSLADLEFTY</sequence>
<evidence type="ECO:0000313" key="1">
    <source>
        <dbReference type="EnsemblMetazoa" id="RPRC004074-PA"/>
    </source>
</evidence>
<organism evidence="1 2">
    <name type="scientific">Rhodnius prolixus</name>
    <name type="common">Triatomid bug</name>
    <dbReference type="NCBI Taxonomy" id="13249"/>
    <lineage>
        <taxon>Eukaryota</taxon>
        <taxon>Metazoa</taxon>
        <taxon>Ecdysozoa</taxon>
        <taxon>Arthropoda</taxon>
        <taxon>Hexapoda</taxon>
        <taxon>Insecta</taxon>
        <taxon>Pterygota</taxon>
        <taxon>Neoptera</taxon>
        <taxon>Paraneoptera</taxon>
        <taxon>Hemiptera</taxon>
        <taxon>Heteroptera</taxon>
        <taxon>Panheteroptera</taxon>
        <taxon>Cimicomorpha</taxon>
        <taxon>Reduviidae</taxon>
        <taxon>Triatominae</taxon>
        <taxon>Rhodnius</taxon>
    </lineage>
</organism>
<dbReference type="EnsemblMetazoa" id="RPRC004074-RA">
    <property type="protein sequence ID" value="RPRC004074-PA"/>
    <property type="gene ID" value="RPRC004074"/>
</dbReference>
<name>T1HJ51_RHOPR</name>